<dbReference type="RefSeq" id="WP_067878724.1">
    <property type="nucleotide sequence ID" value="NZ_WBIO01000008.1"/>
</dbReference>
<protein>
    <recommendedName>
        <fullName evidence="3">phospholipase C</fullName>
        <ecNumber evidence="3">3.1.4.3</ecNumber>
    </recommendedName>
</protein>
<dbReference type="Gene3D" id="3.40.720.10">
    <property type="entry name" value="Alkaline Phosphatase, subunit A"/>
    <property type="match status" value="2"/>
</dbReference>
<evidence type="ECO:0000256" key="6">
    <source>
        <dbReference type="ARBA" id="ARBA00023026"/>
    </source>
</evidence>
<keyword evidence="6" id="KW-0843">Virulence</keyword>
<dbReference type="InterPro" id="IPR007312">
    <property type="entry name" value="Phosphoesterase"/>
</dbReference>
<dbReference type="EC" id="3.1.4.3" evidence="3"/>
<evidence type="ECO:0000256" key="4">
    <source>
        <dbReference type="ARBA" id="ARBA00022512"/>
    </source>
</evidence>
<dbReference type="InterPro" id="IPR017850">
    <property type="entry name" value="Alkaline_phosphatase_core_sf"/>
</dbReference>
<reference evidence="10" key="2">
    <citation type="submission" date="2016-01" db="EMBL/GenBank/DDBJ databases">
        <title>Complete genome sequence of Agromyces aureus AR33T and comparison with related organisms.</title>
        <authorList>
            <person name="Corretto E."/>
            <person name="Antonielli L."/>
            <person name="Sessitsch A."/>
            <person name="Brader G."/>
        </authorList>
    </citation>
    <scope>NUCLEOTIDE SEQUENCE [LARGE SCALE GENOMIC DNA]</scope>
    <source>
        <strain evidence="10">AR33</strain>
    </source>
</reference>
<keyword evidence="5" id="KW-0378">Hydrolase</keyword>
<feature type="region of interest" description="Disordered" evidence="8">
    <location>
        <begin position="508"/>
        <end position="544"/>
    </location>
</feature>
<dbReference type="PROSITE" id="PS51318">
    <property type="entry name" value="TAT"/>
    <property type="match status" value="1"/>
</dbReference>
<evidence type="ECO:0000313" key="10">
    <source>
        <dbReference type="Proteomes" id="UP000078437"/>
    </source>
</evidence>
<keyword evidence="10" id="KW-1185">Reference proteome</keyword>
<name>A0A191WHZ8_9MICO</name>
<evidence type="ECO:0000256" key="3">
    <source>
        <dbReference type="ARBA" id="ARBA00012018"/>
    </source>
</evidence>
<dbReference type="AlphaFoldDB" id="A0A191WHZ8"/>
<organism evidence="9 10">
    <name type="scientific">Agromyces aureus</name>
    <dbReference type="NCBI Taxonomy" id="453304"/>
    <lineage>
        <taxon>Bacteria</taxon>
        <taxon>Bacillati</taxon>
        <taxon>Actinomycetota</taxon>
        <taxon>Actinomycetes</taxon>
        <taxon>Micrococcales</taxon>
        <taxon>Microbacteriaceae</taxon>
        <taxon>Agromyces</taxon>
    </lineage>
</organism>
<gene>
    <name evidence="9" type="ORF">ATC03_14855</name>
</gene>
<dbReference type="PANTHER" id="PTHR31956:SF1">
    <property type="entry name" value="NON-SPECIFIC PHOSPHOLIPASE C1"/>
    <property type="match status" value="1"/>
</dbReference>
<accession>A0A191WHZ8</accession>
<evidence type="ECO:0000313" key="9">
    <source>
        <dbReference type="EMBL" id="ANJ27799.1"/>
    </source>
</evidence>
<feature type="compositionally biased region" description="Low complexity" evidence="8">
    <location>
        <begin position="38"/>
        <end position="54"/>
    </location>
</feature>
<dbReference type="GO" id="GO:0034480">
    <property type="term" value="F:phosphatidylcholine phospholipase C activity"/>
    <property type="evidence" value="ECO:0007669"/>
    <property type="project" value="UniProtKB-EC"/>
</dbReference>
<dbReference type="STRING" id="453304.ATC03_14855"/>
<evidence type="ECO:0000256" key="1">
    <source>
        <dbReference type="ARBA" id="ARBA00004191"/>
    </source>
</evidence>
<comment type="catalytic activity">
    <reaction evidence="7">
        <text>a 1,2-diacyl-sn-glycero-3-phosphocholine + H2O = phosphocholine + a 1,2-diacyl-sn-glycerol + H(+)</text>
        <dbReference type="Rhea" id="RHEA:10604"/>
        <dbReference type="ChEBI" id="CHEBI:15377"/>
        <dbReference type="ChEBI" id="CHEBI:15378"/>
        <dbReference type="ChEBI" id="CHEBI:17815"/>
        <dbReference type="ChEBI" id="CHEBI:57643"/>
        <dbReference type="ChEBI" id="CHEBI:295975"/>
        <dbReference type="EC" id="3.1.4.3"/>
    </reaction>
    <physiologicalReaction direction="left-to-right" evidence="7">
        <dbReference type="Rhea" id="RHEA:10605"/>
    </physiologicalReaction>
</comment>
<dbReference type="GO" id="GO:0009395">
    <property type="term" value="P:phospholipid catabolic process"/>
    <property type="evidence" value="ECO:0007669"/>
    <property type="project" value="TreeGrafter"/>
</dbReference>
<feature type="region of interest" description="Disordered" evidence="8">
    <location>
        <begin position="38"/>
        <end position="67"/>
    </location>
</feature>
<evidence type="ECO:0000256" key="2">
    <source>
        <dbReference type="ARBA" id="ARBA00009717"/>
    </source>
</evidence>
<reference evidence="9 10" key="1">
    <citation type="journal article" date="2016" name="Int. J. Syst. Evol. Microbiol.">
        <title>Agromyces aureus sp. nov., isolated from the rhizosphere of Salix caprea L. grown in a heavy-metal-contaminated soil.</title>
        <authorList>
            <person name="Corretto E."/>
            <person name="Antonielli L."/>
            <person name="Sessitsch A."/>
            <person name="Compant S."/>
            <person name="Gorfer M."/>
            <person name="Kuffner M."/>
            <person name="Brader G."/>
        </authorList>
    </citation>
    <scope>NUCLEOTIDE SEQUENCE [LARGE SCALE GENOMIC DNA]</scope>
    <source>
        <strain evidence="9 10">AR33</strain>
    </source>
</reference>
<dbReference type="Pfam" id="PF04185">
    <property type="entry name" value="Phosphoesterase"/>
    <property type="match status" value="1"/>
</dbReference>
<feature type="region of interest" description="Disordered" evidence="8">
    <location>
        <begin position="1"/>
        <end position="20"/>
    </location>
</feature>
<proteinExistence type="inferred from homology"/>
<evidence type="ECO:0000256" key="5">
    <source>
        <dbReference type="ARBA" id="ARBA00022801"/>
    </source>
</evidence>
<dbReference type="PANTHER" id="PTHR31956">
    <property type="entry name" value="NON-SPECIFIC PHOSPHOLIPASE C4-RELATED"/>
    <property type="match status" value="1"/>
</dbReference>
<dbReference type="OrthoDB" id="4181857at2"/>
<evidence type="ECO:0000256" key="8">
    <source>
        <dbReference type="SAM" id="MobiDB-lite"/>
    </source>
</evidence>
<keyword evidence="4" id="KW-0134">Cell wall</keyword>
<evidence type="ECO:0000256" key="7">
    <source>
        <dbReference type="ARBA" id="ARBA00048421"/>
    </source>
</evidence>
<dbReference type="Proteomes" id="UP000078437">
    <property type="component" value="Chromosome"/>
</dbReference>
<comment type="similarity">
    <text evidence="2">Belongs to the bacterial phospholipase C family.</text>
</comment>
<comment type="subcellular location">
    <subcellularLocation>
        <location evidence="1">Secreted</location>
        <location evidence="1">Cell wall</location>
    </subcellularLocation>
</comment>
<dbReference type="EMBL" id="CP013979">
    <property type="protein sequence ID" value="ANJ27799.1"/>
    <property type="molecule type" value="Genomic_DNA"/>
</dbReference>
<dbReference type="InterPro" id="IPR006311">
    <property type="entry name" value="TAT_signal"/>
</dbReference>
<sequence>MTEERDSNPTHGGPSRRDFLRFGGTAAAGAVVGGAAGYAAASAQGGTTPPAGGPDESTPSPSLPPRAAGAGFDHLVVVMFENRSFDNLLGYLYAESGPPPGQQYAGFNEGLPSNPDHEGRQIAVHPYTGSTDEIMSSPRPDPGEDYPHVNTQLFGTVRPSGNAHQQVAKMKKPFNAPVDDGSPTMDGFVKDYLNNFVAEEGRSPKAQEAEVAMGAFAPDMLPVLTALARGFAVFDHWHCAVPGPTFCNRSFFHASTSHGFVTNHDNGGYKKWHDKKVASPTIFNRLEDAGIPWAVYYDDSQLVSMTGFIHKPVLEQFWKTRFFPMSTFYQACSDGTLPAYAFIEPRMIYDHNDMHPPVGTTDTKDVDGKDVAGGAISDVRAGEALLHRIYTAVRDGGTAEGSNAVNTTLLVTFDEHGGTFDHVVPPSATPPDDSGPGEMGFEFDRLGLRVPAIAISAYAAASSVVNSAAHHGTVISTLCGKYQLESLTARDAGAPTLDDALTLATPRQPSTWPATLPQYIPRNPESDPVPAGQDDRPLSPPGRGLMGMLAAYVGSEGDLPKTFRQAHDFLEQHGRGLFGPGS</sequence>
<dbReference type="KEGG" id="agy:ATC03_14855"/>
<keyword evidence="4" id="KW-0964">Secreted</keyword>